<dbReference type="Gene3D" id="3.10.310.10">
    <property type="entry name" value="Diaminopimelate Epimerase, Chain A, domain 1"/>
    <property type="match status" value="2"/>
</dbReference>
<dbReference type="RefSeq" id="WP_133396829.1">
    <property type="nucleotide sequence ID" value="NZ_SNAA01000009.1"/>
</dbReference>
<dbReference type="PIRSF" id="PIRSF016184">
    <property type="entry name" value="PhzC_PhzF"/>
    <property type="match status" value="1"/>
</dbReference>
<comment type="similarity">
    <text evidence="1">Belongs to the PhzF family.</text>
</comment>
<sequence>MTGYRVYDVFTDAPFGGNPLAIVPDAAPLPECDLQRIAAEFGFSETVFVYPPDAPGTVARLRIFTPRTEIPFAGHPLIGTAVALCDMGRAAGQFDLSTGAGRIACEVDGAHARFTQTRALELGPEIDAATVAACLGLDASRLAGPPAVASVGLPFVLAPLASLPDLDAAAPVTAAFRAAQDRYRLPLDFAIYAHVRNGPRIEARMFAPLDDIPEDPATGSAAAALGAWIAHSEGGPVEIEISQGVAMGRPSRIGVAAGPSGVTVSGQAVPVMEGRLLTGANDR</sequence>
<dbReference type="GO" id="GO:0005737">
    <property type="term" value="C:cytoplasm"/>
    <property type="evidence" value="ECO:0007669"/>
    <property type="project" value="TreeGrafter"/>
</dbReference>
<evidence type="ECO:0000256" key="1">
    <source>
        <dbReference type="ARBA" id="ARBA00008270"/>
    </source>
</evidence>
<dbReference type="Pfam" id="PF02567">
    <property type="entry name" value="PhzC-PhzF"/>
    <property type="match status" value="1"/>
</dbReference>
<dbReference type="AlphaFoldDB" id="A0A4R6A9G2"/>
<dbReference type="Proteomes" id="UP000295701">
    <property type="component" value="Unassembled WGS sequence"/>
</dbReference>
<dbReference type="PANTHER" id="PTHR13774:SF32">
    <property type="entry name" value="ANTISENSE-ENHANCING SEQUENCE 1"/>
    <property type="match status" value="1"/>
</dbReference>
<gene>
    <name evidence="3" type="ORF">E2L08_09460</name>
</gene>
<dbReference type="InterPro" id="IPR003719">
    <property type="entry name" value="Phenazine_PhzF-like"/>
</dbReference>
<evidence type="ECO:0000256" key="2">
    <source>
        <dbReference type="PIRSR" id="PIRSR016184-1"/>
    </source>
</evidence>
<feature type="active site" evidence="2">
    <location>
        <position position="45"/>
    </location>
</feature>
<evidence type="ECO:0000313" key="3">
    <source>
        <dbReference type="EMBL" id="TDL79525.1"/>
    </source>
</evidence>
<dbReference type="PANTHER" id="PTHR13774">
    <property type="entry name" value="PHENAZINE BIOSYNTHESIS PROTEIN"/>
    <property type="match status" value="1"/>
</dbReference>
<reference evidence="3 4" key="1">
    <citation type="submission" date="2019-03" db="EMBL/GenBank/DDBJ databases">
        <title>Primorskyibacter sp. SS33 isolated from sediments.</title>
        <authorList>
            <person name="Xunke S."/>
        </authorList>
    </citation>
    <scope>NUCLEOTIDE SEQUENCE [LARGE SCALE GENOMIC DNA]</scope>
    <source>
        <strain evidence="3 4">SS33</strain>
    </source>
</reference>
<comment type="caution">
    <text evidence="3">The sequence shown here is derived from an EMBL/GenBank/DDBJ whole genome shotgun (WGS) entry which is preliminary data.</text>
</comment>
<proteinExistence type="inferred from homology"/>
<keyword evidence="4" id="KW-1185">Reference proteome</keyword>
<dbReference type="NCBIfam" id="TIGR00654">
    <property type="entry name" value="PhzF_family"/>
    <property type="match status" value="1"/>
</dbReference>
<name>A0A4R6A9G2_9RHOB</name>
<dbReference type="GO" id="GO:0016853">
    <property type="term" value="F:isomerase activity"/>
    <property type="evidence" value="ECO:0007669"/>
    <property type="project" value="TreeGrafter"/>
</dbReference>
<dbReference type="EMBL" id="SNAA01000009">
    <property type="protein sequence ID" value="TDL79525.1"/>
    <property type="molecule type" value="Genomic_DNA"/>
</dbReference>
<organism evidence="3 4">
    <name type="scientific">Palleronia sediminis</name>
    <dbReference type="NCBI Taxonomy" id="2547833"/>
    <lineage>
        <taxon>Bacteria</taxon>
        <taxon>Pseudomonadati</taxon>
        <taxon>Pseudomonadota</taxon>
        <taxon>Alphaproteobacteria</taxon>
        <taxon>Rhodobacterales</taxon>
        <taxon>Roseobacteraceae</taxon>
        <taxon>Palleronia</taxon>
    </lineage>
</organism>
<accession>A0A4R6A9G2</accession>
<dbReference type="OrthoDB" id="9788221at2"/>
<dbReference type="SUPFAM" id="SSF54506">
    <property type="entry name" value="Diaminopimelate epimerase-like"/>
    <property type="match status" value="1"/>
</dbReference>
<evidence type="ECO:0000313" key="4">
    <source>
        <dbReference type="Proteomes" id="UP000295701"/>
    </source>
</evidence>
<protein>
    <submittedName>
        <fullName evidence="3">PhzF family phenazine biosynthesis protein</fullName>
    </submittedName>
</protein>